<name>A0A2T0TB25_9BACT</name>
<dbReference type="Pfam" id="PF00149">
    <property type="entry name" value="Metallophos"/>
    <property type="match status" value="1"/>
</dbReference>
<evidence type="ECO:0000256" key="3">
    <source>
        <dbReference type="ARBA" id="ARBA00023004"/>
    </source>
</evidence>
<dbReference type="InterPro" id="IPR004843">
    <property type="entry name" value="Calcineurin-like_PHP"/>
</dbReference>
<dbReference type="GO" id="GO:0046872">
    <property type="term" value="F:metal ion binding"/>
    <property type="evidence" value="ECO:0007669"/>
    <property type="project" value="UniProtKB-KW"/>
</dbReference>
<proteinExistence type="inferred from homology"/>
<dbReference type="Proteomes" id="UP000238375">
    <property type="component" value="Unassembled WGS sequence"/>
</dbReference>
<evidence type="ECO:0000259" key="5">
    <source>
        <dbReference type="Pfam" id="PF00149"/>
    </source>
</evidence>
<feature type="domain" description="Calcineurin-like phosphoesterase" evidence="5">
    <location>
        <begin position="1"/>
        <end position="189"/>
    </location>
</feature>
<dbReference type="InterPro" id="IPR050884">
    <property type="entry name" value="CNP_phosphodiesterase-III"/>
</dbReference>
<evidence type="ECO:0000313" key="7">
    <source>
        <dbReference type="Proteomes" id="UP000238375"/>
    </source>
</evidence>
<dbReference type="Gene3D" id="3.60.21.10">
    <property type="match status" value="1"/>
</dbReference>
<evidence type="ECO:0000313" key="6">
    <source>
        <dbReference type="EMBL" id="PRY42873.1"/>
    </source>
</evidence>
<protein>
    <submittedName>
        <fullName evidence="6">Icc protein</fullName>
    </submittedName>
</protein>
<dbReference type="EMBL" id="PVTE01000004">
    <property type="protein sequence ID" value="PRY42873.1"/>
    <property type="molecule type" value="Genomic_DNA"/>
</dbReference>
<reference evidence="6 7" key="1">
    <citation type="submission" date="2018-03" db="EMBL/GenBank/DDBJ databases">
        <title>Genomic Encyclopedia of Archaeal and Bacterial Type Strains, Phase II (KMG-II): from individual species to whole genera.</title>
        <authorList>
            <person name="Goeker M."/>
        </authorList>
    </citation>
    <scope>NUCLEOTIDE SEQUENCE [LARGE SCALE GENOMIC DNA]</scope>
    <source>
        <strain evidence="6 7">DSM 28354</strain>
    </source>
</reference>
<accession>A0A2T0TB25</accession>
<dbReference type="GO" id="GO:0016787">
    <property type="term" value="F:hydrolase activity"/>
    <property type="evidence" value="ECO:0007669"/>
    <property type="project" value="UniProtKB-KW"/>
</dbReference>
<dbReference type="SUPFAM" id="SSF56300">
    <property type="entry name" value="Metallo-dependent phosphatases"/>
    <property type="match status" value="1"/>
</dbReference>
<evidence type="ECO:0000256" key="2">
    <source>
        <dbReference type="ARBA" id="ARBA00022801"/>
    </source>
</evidence>
<comment type="caution">
    <text evidence="6">The sequence shown here is derived from an EMBL/GenBank/DDBJ whole genome shotgun (WGS) entry which is preliminary data.</text>
</comment>
<dbReference type="OrthoDB" id="9816081at2"/>
<organism evidence="6 7">
    <name type="scientific">Spirosoma oryzae</name>
    <dbReference type="NCBI Taxonomy" id="1469603"/>
    <lineage>
        <taxon>Bacteria</taxon>
        <taxon>Pseudomonadati</taxon>
        <taxon>Bacteroidota</taxon>
        <taxon>Cytophagia</taxon>
        <taxon>Cytophagales</taxon>
        <taxon>Cytophagaceae</taxon>
        <taxon>Spirosoma</taxon>
    </lineage>
</organism>
<keyword evidence="2" id="KW-0378">Hydrolase</keyword>
<dbReference type="RefSeq" id="WP_106136750.1">
    <property type="nucleotide sequence ID" value="NZ_PVTE01000004.1"/>
</dbReference>
<dbReference type="PANTHER" id="PTHR42988">
    <property type="entry name" value="PHOSPHOHYDROLASE"/>
    <property type="match status" value="1"/>
</dbReference>
<evidence type="ECO:0000256" key="1">
    <source>
        <dbReference type="ARBA" id="ARBA00022723"/>
    </source>
</evidence>
<keyword evidence="1" id="KW-0479">Metal-binding</keyword>
<gene>
    <name evidence="6" type="ORF">CLV58_1042</name>
</gene>
<sequence>MRIAFITDLHIDTDTEHTQGVDVRQNFLRVLATLADVKPHCLVLGGDLCNRTGDQAIYDWIRAETRKLPWPTYVVPGNHDDAALMAAAFRRENDLHGDELYYAVSLDGFPALFLDSSKGVFSEHQWAWLRDYMKLLRDNNLLIFMHHPPLPADMQSMDRISPFTQTDEFLELTRDLPCHVTVACGHYHIDKVVQRGNLLTLLTPSTYVQLRPDTPDFVISTHQVGYRELNVSFHSVNSSVHYLDTPA</sequence>
<keyword evidence="7" id="KW-1185">Reference proteome</keyword>
<dbReference type="AlphaFoldDB" id="A0A2T0TB25"/>
<keyword evidence="3" id="KW-0408">Iron</keyword>
<dbReference type="InterPro" id="IPR029052">
    <property type="entry name" value="Metallo-depent_PP-like"/>
</dbReference>
<comment type="similarity">
    <text evidence="4">Belongs to the cyclic nucleotide phosphodiesterase class-III family.</text>
</comment>
<evidence type="ECO:0000256" key="4">
    <source>
        <dbReference type="ARBA" id="ARBA00025742"/>
    </source>
</evidence>
<dbReference type="PANTHER" id="PTHR42988:SF2">
    <property type="entry name" value="CYCLIC NUCLEOTIDE PHOSPHODIESTERASE CBUA0032-RELATED"/>
    <property type="match status" value="1"/>
</dbReference>